<gene>
    <name evidence="2" type="ORF">PVAP13_5NG648501</name>
</gene>
<sequence>MMCIDILISDKKLYSHTGNILDRRSFGGGPDLTPLYIAEEDINHFHSVQKQMCDQFDPSFCPRFKKMAR</sequence>
<evidence type="ECO:0008006" key="4">
    <source>
        <dbReference type="Google" id="ProtNLM"/>
    </source>
</evidence>
<proteinExistence type="predicted"/>
<dbReference type="Pfam" id="PF01218">
    <property type="entry name" value="Coprogen_oxidas"/>
    <property type="match status" value="1"/>
</dbReference>
<keyword evidence="3" id="KW-1185">Reference proteome</keyword>
<evidence type="ECO:0000313" key="2">
    <source>
        <dbReference type="EMBL" id="KAG2594539.1"/>
    </source>
</evidence>
<dbReference type="PRINTS" id="PR00073">
    <property type="entry name" value="COPRGNOXDASE"/>
</dbReference>
<dbReference type="AlphaFoldDB" id="A0A8T0SDU4"/>
<evidence type="ECO:0000313" key="3">
    <source>
        <dbReference type="Proteomes" id="UP000823388"/>
    </source>
</evidence>
<dbReference type="Gene3D" id="3.40.1500.10">
    <property type="entry name" value="Coproporphyrinogen III oxidase, aerobic"/>
    <property type="match status" value="1"/>
</dbReference>
<accession>A0A8T0SDU4</accession>
<evidence type="ECO:0000256" key="1">
    <source>
        <dbReference type="ARBA" id="ARBA00049102"/>
    </source>
</evidence>
<dbReference type="GO" id="GO:0004109">
    <property type="term" value="F:coproporphyrinogen oxidase activity"/>
    <property type="evidence" value="ECO:0007669"/>
    <property type="project" value="UniProtKB-EC"/>
</dbReference>
<protein>
    <recommendedName>
        <fullName evidence="4">Coproporphyrinogen oxidase</fullName>
    </recommendedName>
</protein>
<dbReference type="PANTHER" id="PTHR10755">
    <property type="entry name" value="COPROPORPHYRINOGEN III OXIDASE, MITOCHONDRIAL"/>
    <property type="match status" value="1"/>
</dbReference>
<dbReference type="InterPro" id="IPR001260">
    <property type="entry name" value="Coprogen_oxidase_aer"/>
</dbReference>
<dbReference type="SUPFAM" id="SSF102886">
    <property type="entry name" value="Coproporphyrinogen III oxidase"/>
    <property type="match status" value="1"/>
</dbReference>
<dbReference type="GO" id="GO:0006782">
    <property type="term" value="P:protoporphyrinogen IX biosynthetic process"/>
    <property type="evidence" value="ECO:0007669"/>
    <property type="project" value="TreeGrafter"/>
</dbReference>
<dbReference type="EMBL" id="CM029046">
    <property type="protein sequence ID" value="KAG2594539.1"/>
    <property type="molecule type" value="Genomic_DNA"/>
</dbReference>
<comment type="catalytic activity">
    <reaction evidence="1">
        <text>coproporphyrinogen III + O2 + 2 H(+) = protoporphyrinogen IX + 2 CO2 + 2 H2O</text>
        <dbReference type="Rhea" id="RHEA:18257"/>
        <dbReference type="ChEBI" id="CHEBI:15377"/>
        <dbReference type="ChEBI" id="CHEBI:15378"/>
        <dbReference type="ChEBI" id="CHEBI:15379"/>
        <dbReference type="ChEBI" id="CHEBI:16526"/>
        <dbReference type="ChEBI" id="CHEBI:57307"/>
        <dbReference type="ChEBI" id="CHEBI:57309"/>
        <dbReference type="EC" id="1.3.3.3"/>
    </reaction>
</comment>
<reference evidence="2" key="1">
    <citation type="submission" date="2020-05" db="EMBL/GenBank/DDBJ databases">
        <title>WGS assembly of Panicum virgatum.</title>
        <authorList>
            <person name="Lovell J.T."/>
            <person name="Jenkins J."/>
            <person name="Shu S."/>
            <person name="Juenger T.E."/>
            <person name="Schmutz J."/>
        </authorList>
    </citation>
    <scope>NUCLEOTIDE SEQUENCE</scope>
    <source>
        <strain evidence="2">AP13</strain>
    </source>
</reference>
<organism evidence="2 3">
    <name type="scientific">Panicum virgatum</name>
    <name type="common">Blackwell switchgrass</name>
    <dbReference type="NCBI Taxonomy" id="38727"/>
    <lineage>
        <taxon>Eukaryota</taxon>
        <taxon>Viridiplantae</taxon>
        <taxon>Streptophyta</taxon>
        <taxon>Embryophyta</taxon>
        <taxon>Tracheophyta</taxon>
        <taxon>Spermatophyta</taxon>
        <taxon>Magnoliopsida</taxon>
        <taxon>Liliopsida</taxon>
        <taxon>Poales</taxon>
        <taxon>Poaceae</taxon>
        <taxon>PACMAD clade</taxon>
        <taxon>Panicoideae</taxon>
        <taxon>Panicodae</taxon>
        <taxon>Paniceae</taxon>
        <taxon>Panicinae</taxon>
        <taxon>Panicum</taxon>
        <taxon>Panicum sect. Hiantes</taxon>
    </lineage>
</organism>
<dbReference type="GO" id="GO:0009570">
    <property type="term" value="C:chloroplast stroma"/>
    <property type="evidence" value="ECO:0007669"/>
    <property type="project" value="TreeGrafter"/>
</dbReference>
<dbReference type="Proteomes" id="UP000823388">
    <property type="component" value="Chromosome 5N"/>
</dbReference>
<dbReference type="PANTHER" id="PTHR10755:SF9">
    <property type="entry name" value="COPROPORPHYRINOGEN OXIDASE"/>
    <property type="match status" value="1"/>
</dbReference>
<comment type="caution">
    <text evidence="2">The sequence shown here is derived from an EMBL/GenBank/DDBJ whole genome shotgun (WGS) entry which is preliminary data.</text>
</comment>
<dbReference type="InterPro" id="IPR036406">
    <property type="entry name" value="Coprogen_oxidase_aer_sf"/>
</dbReference>
<name>A0A8T0SDU4_PANVG</name>